<name>A0A6M1PK15_9BACL</name>
<dbReference type="AlphaFoldDB" id="A0A6M1PK15"/>
<dbReference type="Proteomes" id="UP000480151">
    <property type="component" value="Unassembled WGS sequence"/>
</dbReference>
<feature type="region of interest" description="Disordered" evidence="1">
    <location>
        <begin position="1"/>
        <end position="21"/>
    </location>
</feature>
<reference evidence="2 3" key="1">
    <citation type="submission" date="2020-02" db="EMBL/GenBank/DDBJ databases">
        <authorList>
            <person name="Gao J."/>
            <person name="Sun J."/>
        </authorList>
    </citation>
    <scope>NUCLEOTIDE SEQUENCE [LARGE SCALE GENOMIC DNA]</scope>
    <source>
        <strain evidence="2 3">7124</strain>
    </source>
</reference>
<keyword evidence="3" id="KW-1185">Reference proteome</keyword>
<proteinExistence type="predicted"/>
<dbReference type="EMBL" id="JAAKGU010000003">
    <property type="protein sequence ID" value="NGM82718.1"/>
    <property type="molecule type" value="Genomic_DNA"/>
</dbReference>
<protein>
    <submittedName>
        <fullName evidence="2">Uncharacterized protein</fullName>
    </submittedName>
</protein>
<dbReference type="RefSeq" id="WP_165096738.1">
    <property type="nucleotide sequence ID" value="NZ_JAAKGU010000003.1"/>
</dbReference>
<sequence>MEQQKMLPKEGKGHPADGLSSKLAATDSAVNRIISNGKFYGEKFAAVYTSFMSTMDWGGHASYGRCN</sequence>
<evidence type="ECO:0000313" key="2">
    <source>
        <dbReference type="EMBL" id="NGM82718.1"/>
    </source>
</evidence>
<accession>A0A6M1PK15</accession>
<comment type="caution">
    <text evidence="2">The sequence shown here is derived from an EMBL/GenBank/DDBJ whole genome shotgun (WGS) entry which is preliminary data.</text>
</comment>
<evidence type="ECO:0000313" key="3">
    <source>
        <dbReference type="Proteomes" id="UP000480151"/>
    </source>
</evidence>
<evidence type="ECO:0000256" key="1">
    <source>
        <dbReference type="SAM" id="MobiDB-lite"/>
    </source>
</evidence>
<gene>
    <name evidence="2" type="ORF">G5B47_09850</name>
</gene>
<organism evidence="2 3">
    <name type="scientific">Paenibacillus apii</name>
    <dbReference type="NCBI Taxonomy" id="1850370"/>
    <lineage>
        <taxon>Bacteria</taxon>
        <taxon>Bacillati</taxon>
        <taxon>Bacillota</taxon>
        <taxon>Bacilli</taxon>
        <taxon>Bacillales</taxon>
        <taxon>Paenibacillaceae</taxon>
        <taxon>Paenibacillus</taxon>
    </lineage>
</organism>